<gene>
    <name evidence="13" type="ORF">ONB1V03_LOCUS4601</name>
</gene>
<evidence type="ECO:0000256" key="4">
    <source>
        <dbReference type="ARBA" id="ARBA00009273"/>
    </source>
</evidence>
<dbReference type="GO" id="GO:0005737">
    <property type="term" value="C:cytoplasm"/>
    <property type="evidence" value="ECO:0007669"/>
    <property type="project" value="UniProtKB-SubCell"/>
</dbReference>
<evidence type="ECO:0000256" key="5">
    <source>
        <dbReference type="ARBA" id="ARBA00022490"/>
    </source>
</evidence>
<keyword evidence="7 11" id="KW-0863">Zinc-finger</keyword>
<dbReference type="InterPro" id="IPR013083">
    <property type="entry name" value="Znf_RING/FYVE/PHD"/>
</dbReference>
<dbReference type="PANTHER" id="PTHR11210">
    <property type="entry name" value="RING BOX"/>
    <property type="match status" value="1"/>
</dbReference>
<evidence type="ECO:0000313" key="13">
    <source>
        <dbReference type="EMBL" id="CAD7644318.1"/>
    </source>
</evidence>
<dbReference type="FunFam" id="3.30.40.10:FF:000273">
    <property type="entry name" value="E3 ubiquitin-protein ligase RBX1"/>
    <property type="match status" value="1"/>
</dbReference>
<evidence type="ECO:0000259" key="12">
    <source>
        <dbReference type="PROSITE" id="PS50089"/>
    </source>
</evidence>
<name>A0A7R9QGT8_9ACAR</name>
<evidence type="ECO:0000256" key="6">
    <source>
        <dbReference type="ARBA" id="ARBA00022723"/>
    </source>
</evidence>
<dbReference type="InterPro" id="IPR051031">
    <property type="entry name" value="RING-box_E3_Ubiquitin_Ligase"/>
</dbReference>
<dbReference type="GO" id="GO:0008270">
    <property type="term" value="F:zinc ion binding"/>
    <property type="evidence" value="ECO:0007669"/>
    <property type="project" value="UniProtKB-KW"/>
</dbReference>
<dbReference type="SUPFAM" id="SSF57850">
    <property type="entry name" value="RING/U-box"/>
    <property type="match status" value="1"/>
</dbReference>
<dbReference type="OrthoDB" id="8962942at2759"/>
<protein>
    <recommendedName>
        <fullName evidence="12">RING-type domain-containing protein</fullName>
    </recommendedName>
</protein>
<organism evidence="13">
    <name type="scientific">Oppiella nova</name>
    <dbReference type="NCBI Taxonomy" id="334625"/>
    <lineage>
        <taxon>Eukaryota</taxon>
        <taxon>Metazoa</taxon>
        <taxon>Ecdysozoa</taxon>
        <taxon>Arthropoda</taxon>
        <taxon>Chelicerata</taxon>
        <taxon>Arachnida</taxon>
        <taxon>Acari</taxon>
        <taxon>Acariformes</taxon>
        <taxon>Sarcoptiformes</taxon>
        <taxon>Oribatida</taxon>
        <taxon>Brachypylina</taxon>
        <taxon>Oppioidea</taxon>
        <taxon>Oppiidae</taxon>
        <taxon>Oppiella</taxon>
    </lineage>
</organism>
<evidence type="ECO:0000313" key="14">
    <source>
        <dbReference type="Proteomes" id="UP000728032"/>
    </source>
</evidence>
<evidence type="ECO:0000256" key="2">
    <source>
        <dbReference type="ARBA" id="ARBA00004496"/>
    </source>
</evidence>
<dbReference type="PROSITE" id="PS50089">
    <property type="entry name" value="ZF_RING_2"/>
    <property type="match status" value="1"/>
</dbReference>
<proteinExistence type="inferred from homology"/>
<dbReference type="CDD" id="cd16485">
    <property type="entry name" value="mRING-H2-C3H2C2D_RBX1"/>
    <property type="match status" value="1"/>
</dbReference>
<dbReference type="Proteomes" id="UP000728032">
    <property type="component" value="Unassembled WGS sequence"/>
</dbReference>
<dbReference type="GO" id="GO:0031463">
    <property type="term" value="C:Cul3-RING ubiquitin ligase complex"/>
    <property type="evidence" value="ECO:0007669"/>
    <property type="project" value="UniProtKB-ARBA"/>
</dbReference>
<evidence type="ECO:0000256" key="10">
    <source>
        <dbReference type="ARBA" id="ARBA00023242"/>
    </source>
</evidence>
<evidence type="ECO:0000256" key="1">
    <source>
        <dbReference type="ARBA" id="ARBA00004123"/>
    </source>
</evidence>
<reference evidence="13" key="1">
    <citation type="submission" date="2020-11" db="EMBL/GenBank/DDBJ databases">
        <authorList>
            <person name="Tran Van P."/>
        </authorList>
    </citation>
    <scope>NUCLEOTIDE SEQUENCE</scope>
</reference>
<keyword evidence="6" id="KW-0479">Metal-binding</keyword>
<keyword evidence="9" id="KW-0862">Zinc</keyword>
<dbReference type="InterPro" id="IPR024766">
    <property type="entry name" value="Znf_RING_H2"/>
</dbReference>
<dbReference type="AlphaFoldDB" id="A0A7R9QGT8"/>
<evidence type="ECO:0000256" key="7">
    <source>
        <dbReference type="ARBA" id="ARBA00022771"/>
    </source>
</evidence>
<keyword evidence="10" id="KW-0539">Nucleus</keyword>
<keyword evidence="5" id="KW-0963">Cytoplasm</keyword>
<dbReference type="EMBL" id="OC916448">
    <property type="protein sequence ID" value="CAD7644318.1"/>
    <property type="molecule type" value="Genomic_DNA"/>
</dbReference>
<dbReference type="GO" id="GO:0005634">
    <property type="term" value="C:nucleus"/>
    <property type="evidence" value="ECO:0007669"/>
    <property type="project" value="UniProtKB-SubCell"/>
</dbReference>
<evidence type="ECO:0000256" key="8">
    <source>
        <dbReference type="ARBA" id="ARBA00022786"/>
    </source>
</evidence>
<accession>A0A7R9QGT8</accession>
<dbReference type="InterPro" id="IPR001841">
    <property type="entry name" value="Znf_RING"/>
</dbReference>
<keyword evidence="14" id="KW-1185">Reference proteome</keyword>
<feature type="domain" description="RING-type" evidence="12">
    <location>
        <begin position="111"/>
        <end position="170"/>
    </location>
</feature>
<comment type="pathway">
    <text evidence="3">Protein modification; protein ubiquitination.</text>
</comment>
<comment type="subcellular location">
    <subcellularLocation>
        <location evidence="2">Cytoplasm</location>
    </subcellularLocation>
    <subcellularLocation>
        <location evidence="1">Nucleus</location>
    </subcellularLocation>
</comment>
<sequence>MEEMFAFNEWSDTGRTGRWIRTAGGQPLRLWFRVLHTCEVFDHHLTTGLQKTTIEVIKVTAMADNMNNGNEPMDVESQPPTSGTNRTDKVFIVKRCHMVAQWGWDVVVDNCAICRNNIMEFCIECQAQCGSGGDPGAESCTVAQGVCNHGFHFHCINRWLKTRAVCPLDNTEWEFQKYGHN</sequence>
<dbReference type="Pfam" id="PF12678">
    <property type="entry name" value="zf-rbx1"/>
    <property type="match status" value="1"/>
</dbReference>
<comment type="similarity">
    <text evidence="4">Belongs to the RING-box family.</text>
</comment>
<evidence type="ECO:0000256" key="11">
    <source>
        <dbReference type="PROSITE-ProRule" id="PRU00175"/>
    </source>
</evidence>
<keyword evidence="8" id="KW-0833">Ubl conjugation pathway</keyword>
<dbReference type="EMBL" id="CAJPVJ010001623">
    <property type="protein sequence ID" value="CAG2165055.1"/>
    <property type="molecule type" value="Genomic_DNA"/>
</dbReference>
<evidence type="ECO:0000256" key="3">
    <source>
        <dbReference type="ARBA" id="ARBA00004906"/>
    </source>
</evidence>
<evidence type="ECO:0000256" key="9">
    <source>
        <dbReference type="ARBA" id="ARBA00022833"/>
    </source>
</evidence>
<dbReference type="Gene3D" id="3.30.40.10">
    <property type="entry name" value="Zinc/RING finger domain, C3HC4 (zinc finger)"/>
    <property type="match status" value="1"/>
</dbReference>